<feature type="signal peptide" evidence="1">
    <location>
        <begin position="1"/>
        <end position="28"/>
    </location>
</feature>
<dbReference type="AlphaFoldDB" id="A0A2Z2NXU8"/>
<evidence type="ECO:0000313" key="2">
    <source>
        <dbReference type="EMBL" id="ASJ75295.1"/>
    </source>
</evidence>
<evidence type="ECO:0000313" key="3">
    <source>
        <dbReference type="Proteomes" id="UP000250079"/>
    </source>
</evidence>
<name>A0A2Z2NXU8_9GAMM</name>
<dbReference type="KEGG" id="gai:IMCC3135_26200"/>
<dbReference type="EMBL" id="CP018632">
    <property type="protein sequence ID" value="ASJ75295.1"/>
    <property type="molecule type" value="Genomic_DNA"/>
</dbReference>
<organism evidence="2 3">
    <name type="scientific">Granulosicoccus antarcticus IMCC3135</name>
    <dbReference type="NCBI Taxonomy" id="1192854"/>
    <lineage>
        <taxon>Bacteria</taxon>
        <taxon>Pseudomonadati</taxon>
        <taxon>Pseudomonadota</taxon>
        <taxon>Gammaproteobacteria</taxon>
        <taxon>Chromatiales</taxon>
        <taxon>Granulosicoccaceae</taxon>
        <taxon>Granulosicoccus</taxon>
    </lineage>
</organism>
<reference evidence="2 3" key="1">
    <citation type="submission" date="2016-12" db="EMBL/GenBank/DDBJ databases">
        <authorList>
            <person name="Song W.-J."/>
            <person name="Kurnit D.M."/>
        </authorList>
    </citation>
    <scope>NUCLEOTIDE SEQUENCE [LARGE SCALE GENOMIC DNA]</scope>
    <source>
        <strain evidence="2 3">IMCC3135</strain>
    </source>
</reference>
<keyword evidence="3" id="KW-1185">Reference proteome</keyword>
<proteinExistence type="predicted"/>
<dbReference type="RefSeq" id="WP_088920226.1">
    <property type="nucleotide sequence ID" value="NZ_CP018632.1"/>
</dbReference>
<protein>
    <recommendedName>
        <fullName evidence="4">Beta-barrel assembly-enhancing protease</fullName>
    </recommendedName>
</protein>
<evidence type="ECO:0008006" key="4">
    <source>
        <dbReference type="Google" id="ProtNLM"/>
    </source>
</evidence>
<evidence type="ECO:0000256" key="1">
    <source>
        <dbReference type="SAM" id="SignalP"/>
    </source>
</evidence>
<gene>
    <name evidence="2" type="ORF">IMCC3135_26200</name>
</gene>
<sequence length="166" mass="17804">MIIRNPAQKRPVHAIAVLCSVLLLGACATTPPAINIDTLPDPVIGAPGGGIARGDTTDAKVAGFWSAAEEARAAGKNSAALEILYQAIDLDPRSPVLWSRAAELQLTGLEAALAESYATKSNAFATDADQALLYRNWLIIEHARKMRGDLLGVRSAHKKVQQYEYR</sequence>
<feature type="chain" id="PRO_5016432624" description="Beta-barrel assembly-enhancing protease" evidence="1">
    <location>
        <begin position="29"/>
        <end position="166"/>
    </location>
</feature>
<dbReference type="PROSITE" id="PS51257">
    <property type="entry name" value="PROKAR_LIPOPROTEIN"/>
    <property type="match status" value="1"/>
</dbReference>
<dbReference type="Proteomes" id="UP000250079">
    <property type="component" value="Chromosome"/>
</dbReference>
<keyword evidence="1" id="KW-0732">Signal</keyword>
<accession>A0A2Z2NXU8</accession>
<dbReference type="OrthoDB" id="6196966at2"/>